<dbReference type="InterPro" id="IPR015421">
    <property type="entry name" value="PyrdxlP-dep_Trfase_major"/>
</dbReference>
<protein>
    <recommendedName>
        <fullName evidence="3 8">Cysteine desulfurase</fullName>
        <ecNumber evidence="3 8">2.8.1.7</ecNumber>
    </recommendedName>
</protein>
<evidence type="ECO:0000256" key="8">
    <source>
        <dbReference type="RuleBase" id="RU004506"/>
    </source>
</evidence>
<keyword evidence="5 8" id="KW-0663">Pyridoxal phosphate</keyword>
<dbReference type="InterPro" id="IPR015422">
    <property type="entry name" value="PyrdxlP-dep_Trfase_small"/>
</dbReference>
<name>A0A7U9XVI9_9MOLU</name>
<feature type="domain" description="Aminotransferase class V" evidence="9">
    <location>
        <begin position="21"/>
        <end position="387"/>
    </location>
</feature>
<dbReference type="PROSITE" id="PS00595">
    <property type="entry name" value="AA_TRANSFER_CLASS_5"/>
    <property type="match status" value="1"/>
</dbReference>
<evidence type="ECO:0000256" key="3">
    <source>
        <dbReference type="ARBA" id="ARBA00012239"/>
    </source>
</evidence>
<gene>
    <name evidence="10" type="ORF">MPAN_014700</name>
</gene>
<dbReference type="Pfam" id="PF00266">
    <property type="entry name" value="Aminotran_5"/>
    <property type="match status" value="1"/>
</dbReference>
<dbReference type="InterPro" id="IPR010970">
    <property type="entry name" value="Cys_dSase_SufS"/>
</dbReference>
<dbReference type="GO" id="GO:0031071">
    <property type="term" value="F:cysteine desulfurase activity"/>
    <property type="evidence" value="ECO:0007669"/>
    <property type="project" value="UniProtKB-UniRule"/>
</dbReference>
<dbReference type="InterPro" id="IPR015424">
    <property type="entry name" value="PyrdxlP-dep_Trfase"/>
</dbReference>
<dbReference type="CDD" id="cd06453">
    <property type="entry name" value="SufS_like"/>
    <property type="match status" value="1"/>
</dbReference>
<dbReference type="RefSeq" id="WP_231756765.1">
    <property type="nucleotide sequence ID" value="NZ_AP024412.1"/>
</dbReference>
<dbReference type="GO" id="GO:0006534">
    <property type="term" value="P:cysteine metabolic process"/>
    <property type="evidence" value="ECO:0007669"/>
    <property type="project" value="UniProtKB-UniRule"/>
</dbReference>
<dbReference type="AlphaFoldDB" id="A0A7U9XVI9"/>
<accession>A0A7U9XVI9</accession>
<comment type="function">
    <text evidence="8">Catalyzes the removal of elemental sulfur and selenium atoms from L-cysteine, L-cystine, L-selenocysteine, and L-selenocystine to produce L-alanine.</text>
</comment>
<dbReference type="NCBIfam" id="TIGR01979">
    <property type="entry name" value="sufS"/>
    <property type="match status" value="1"/>
</dbReference>
<proteinExistence type="inferred from homology"/>
<sequence length="401" mass="44840">MIDVKAIRKDFPIYDREPKLTYLDSAASSLKVKSVIDHVDHYYQALGVNVHRGAYDLAYEATRLYEEARTTVSKFINAQENEIVFTRGTTTSLNMIANAYRDLLKKDDEIIVTELEHHSSILPWMVIAQKTGAVLKYVPLTKEGRITVKEFEKVLTDKTKVVAITYVSNVMGYVTPIKEIIDLAHKKSAVVILDAAQAVPHMAVDVKALDVDYLAFSGHKMFGPSGVGVLFGKNELLNMLQPVEYGGEMADEVFKDHATFKDAPLRFEAGTPVISGAIGLAAAIRYIENIGYDDIHDHTIALKEYTLKKLKELKGITIYNETSDISTITFNVDDIHPHDIATMLDQYQVSVRAGHHCAQLVSRFLGVNSTLRVSFHIYNDFNDCDVLISSLKAAQDFFLAF</sequence>
<evidence type="ECO:0000256" key="2">
    <source>
        <dbReference type="ARBA" id="ARBA00010447"/>
    </source>
</evidence>
<organism evidence="10 11">
    <name type="scientific">Mariniplasma anaerobium</name>
    <dbReference type="NCBI Taxonomy" id="2735436"/>
    <lineage>
        <taxon>Bacteria</taxon>
        <taxon>Bacillati</taxon>
        <taxon>Mycoplasmatota</taxon>
        <taxon>Mollicutes</taxon>
        <taxon>Acholeplasmatales</taxon>
        <taxon>Acholeplasmataceae</taxon>
        <taxon>Mariniplasma</taxon>
    </lineage>
</organism>
<dbReference type="GO" id="GO:0030170">
    <property type="term" value="F:pyridoxal phosphate binding"/>
    <property type="evidence" value="ECO:0007669"/>
    <property type="project" value="UniProtKB-UniRule"/>
</dbReference>
<keyword evidence="11" id="KW-1185">Reference proteome</keyword>
<evidence type="ECO:0000259" key="9">
    <source>
        <dbReference type="Pfam" id="PF00266"/>
    </source>
</evidence>
<keyword evidence="4 8" id="KW-0808">Transferase</keyword>
<evidence type="ECO:0000256" key="7">
    <source>
        <dbReference type="RuleBase" id="RU004504"/>
    </source>
</evidence>
<evidence type="ECO:0000256" key="1">
    <source>
        <dbReference type="ARBA" id="ARBA00001933"/>
    </source>
</evidence>
<dbReference type="SUPFAM" id="SSF53383">
    <property type="entry name" value="PLP-dependent transferases"/>
    <property type="match status" value="1"/>
</dbReference>
<dbReference type="EMBL" id="AP024412">
    <property type="protein sequence ID" value="BCR36577.1"/>
    <property type="molecule type" value="Genomic_DNA"/>
</dbReference>
<evidence type="ECO:0000256" key="6">
    <source>
        <dbReference type="ARBA" id="ARBA00050776"/>
    </source>
</evidence>
<evidence type="ECO:0000313" key="11">
    <source>
        <dbReference type="Proteomes" id="UP000620133"/>
    </source>
</evidence>
<dbReference type="InterPro" id="IPR020578">
    <property type="entry name" value="Aminotrans_V_PyrdxlP_BS"/>
</dbReference>
<dbReference type="KEGG" id="manr:MPAN_014700"/>
<dbReference type="Proteomes" id="UP000620133">
    <property type="component" value="Chromosome"/>
</dbReference>
<dbReference type="EC" id="2.8.1.7" evidence="3 8"/>
<dbReference type="PANTHER" id="PTHR43586:SF8">
    <property type="entry name" value="CYSTEINE DESULFURASE 1, CHLOROPLASTIC"/>
    <property type="match status" value="1"/>
</dbReference>
<reference evidence="10" key="1">
    <citation type="submission" date="2021-01" db="EMBL/GenBank/DDBJ databases">
        <title>Draft genome sequence of Acholeplasmataceae bacterium strain Mahy22.</title>
        <authorList>
            <person name="Watanabe M."/>
            <person name="Kojima H."/>
            <person name="Fukui M."/>
        </authorList>
    </citation>
    <scope>NUCLEOTIDE SEQUENCE</scope>
    <source>
        <strain evidence="10">Mahy22</strain>
    </source>
</reference>
<dbReference type="Gene3D" id="3.90.1150.10">
    <property type="entry name" value="Aspartate Aminotransferase, domain 1"/>
    <property type="match status" value="1"/>
</dbReference>
<comment type="similarity">
    <text evidence="2 8">Belongs to the class-V pyridoxal-phosphate-dependent aminotransferase family. Csd subfamily.</text>
</comment>
<dbReference type="InterPro" id="IPR000192">
    <property type="entry name" value="Aminotrans_V_dom"/>
</dbReference>
<evidence type="ECO:0000256" key="4">
    <source>
        <dbReference type="ARBA" id="ARBA00022679"/>
    </source>
</evidence>
<dbReference type="Gene3D" id="3.40.640.10">
    <property type="entry name" value="Type I PLP-dependent aspartate aminotransferase-like (Major domain)"/>
    <property type="match status" value="1"/>
</dbReference>
<dbReference type="PANTHER" id="PTHR43586">
    <property type="entry name" value="CYSTEINE DESULFURASE"/>
    <property type="match status" value="1"/>
</dbReference>
<evidence type="ECO:0000256" key="5">
    <source>
        <dbReference type="ARBA" id="ARBA00022898"/>
    </source>
</evidence>
<evidence type="ECO:0000313" key="10">
    <source>
        <dbReference type="EMBL" id="BCR36577.1"/>
    </source>
</evidence>
<comment type="catalytic activity">
    <reaction evidence="6 8">
        <text>(sulfur carrier)-H + L-cysteine = (sulfur carrier)-SH + L-alanine</text>
        <dbReference type="Rhea" id="RHEA:43892"/>
        <dbReference type="Rhea" id="RHEA-COMP:14737"/>
        <dbReference type="Rhea" id="RHEA-COMP:14739"/>
        <dbReference type="ChEBI" id="CHEBI:29917"/>
        <dbReference type="ChEBI" id="CHEBI:35235"/>
        <dbReference type="ChEBI" id="CHEBI:57972"/>
        <dbReference type="ChEBI" id="CHEBI:64428"/>
        <dbReference type="EC" id="2.8.1.7"/>
    </reaction>
</comment>
<comment type="cofactor">
    <cofactor evidence="1 7">
        <name>pyridoxal 5'-phosphate</name>
        <dbReference type="ChEBI" id="CHEBI:597326"/>
    </cofactor>
</comment>